<evidence type="ECO:0000313" key="13">
    <source>
        <dbReference type="Proteomes" id="UP001174908"/>
    </source>
</evidence>
<gene>
    <name evidence="10" type="primary">lpxH</name>
    <name evidence="12" type="ORF">QTH91_15105</name>
</gene>
<proteinExistence type="inferred from homology"/>
<dbReference type="NCBIfam" id="TIGR01854">
    <property type="entry name" value="lipid_A_lpxH"/>
    <property type="match status" value="1"/>
</dbReference>
<protein>
    <recommendedName>
        <fullName evidence="10">UDP-2,3-diacylglucosamine hydrolase</fullName>
        <ecNumber evidence="10">3.6.1.54</ecNumber>
    </recommendedName>
    <alternativeName>
        <fullName evidence="10">UDP-2,3-diacylglucosamine diphosphatase</fullName>
    </alternativeName>
</protein>
<keyword evidence="7 10" id="KW-0443">Lipid metabolism</keyword>
<feature type="binding site" evidence="10">
    <location>
        <position position="128"/>
    </location>
    <ligand>
        <name>Mn(2+)</name>
        <dbReference type="ChEBI" id="CHEBI:29035"/>
        <label>2</label>
    </ligand>
</feature>
<feature type="binding site" evidence="10">
    <location>
        <position position="25"/>
    </location>
    <ligand>
        <name>Mn(2+)</name>
        <dbReference type="ChEBI" id="CHEBI:29035"/>
        <label>1</label>
    </ligand>
</feature>
<dbReference type="CDD" id="cd07398">
    <property type="entry name" value="MPP_YbbF-LpxH"/>
    <property type="match status" value="1"/>
</dbReference>
<dbReference type="InterPro" id="IPR043461">
    <property type="entry name" value="LpxH-like"/>
</dbReference>
<dbReference type="Proteomes" id="UP001174908">
    <property type="component" value="Unassembled WGS sequence"/>
</dbReference>
<feature type="binding site" evidence="10">
    <location>
        <position position="136"/>
    </location>
    <ligand>
        <name>substrate</name>
    </ligand>
</feature>
<feature type="domain" description="Calcineurin-like phosphoesterase" evidence="11">
    <location>
        <begin position="20"/>
        <end position="213"/>
    </location>
</feature>
<dbReference type="InterPro" id="IPR010138">
    <property type="entry name" value="UDP-diacylglucosamine_Hdrlase"/>
</dbReference>
<dbReference type="Gene3D" id="3.60.21.10">
    <property type="match status" value="1"/>
</dbReference>
<comment type="function">
    <text evidence="10">Hydrolyzes the pyrophosphate bond of UDP-2,3-diacylglucosamine to yield 2,3-diacylglucosamine 1-phosphate (lipid X) and UMP by catalyzing the attack of water at the alpha-P atom. Involved in the biosynthesis of lipid A, a phosphorylated glycolipid that anchors the lipopolysaccharide to the outer membrane of the cell.</text>
</comment>
<reference evidence="12" key="1">
    <citation type="submission" date="2023-06" db="EMBL/GenBank/DDBJ databases">
        <authorList>
            <person name="Jiang Y."/>
            <person name="Liu Q."/>
        </authorList>
    </citation>
    <scope>NUCLEOTIDE SEQUENCE</scope>
    <source>
        <strain evidence="12">CGMCC 1.12089</strain>
    </source>
</reference>
<keyword evidence="2 10" id="KW-0444">Lipid biosynthesis</keyword>
<evidence type="ECO:0000313" key="12">
    <source>
        <dbReference type="EMBL" id="MDM0045814.1"/>
    </source>
</evidence>
<dbReference type="RefSeq" id="WP_286660923.1">
    <property type="nucleotide sequence ID" value="NZ_JASZYV010000003.1"/>
</dbReference>
<feature type="binding site" evidence="10">
    <location>
        <begin position="93"/>
        <end position="94"/>
    </location>
    <ligand>
        <name>substrate</name>
    </ligand>
</feature>
<feature type="binding site" evidence="10">
    <location>
        <position position="23"/>
    </location>
    <ligand>
        <name>Mn(2+)</name>
        <dbReference type="ChEBI" id="CHEBI:29035"/>
        <label>1</label>
    </ligand>
</feature>
<evidence type="ECO:0000256" key="8">
    <source>
        <dbReference type="ARBA" id="ARBA00023136"/>
    </source>
</evidence>
<feature type="binding site" evidence="10">
    <location>
        <position position="178"/>
    </location>
    <ligand>
        <name>substrate</name>
    </ligand>
</feature>
<feature type="binding site" evidence="10">
    <location>
        <position position="174"/>
    </location>
    <ligand>
        <name>substrate</name>
    </ligand>
</feature>
<comment type="pathway">
    <text evidence="10">Glycolipid biosynthesis; lipid IV(A) biosynthesis; lipid IV(A) from (3R)-3-hydroxytetradecanoyl-[acyl-carrier-protein] and UDP-N-acetyl-alpha-D-glucosamine: step 4/6.</text>
</comment>
<evidence type="ECO:0000259" key="11">
    <source>
        <dbReference type="Pfam" id="PF00149"/>
    </source>
</evidence>
<keyword evidence="9 10" id="KW-0464">Manganese</keyword>
<dbReference type="InterPro" id="IPR004843">
    <property type="entry name" value="Calcineurin-like_PHP"/>
</dbReference>
<evidence type="ECO:0000256" key="3">
    <source>
        <dbReference type="ARBA" id="ARBA00022519"/>
    </source>
</evidence>
<feature type="binding site" evidence="10">
    <location>
        <position position="93"/>
    </location>
    <ligand>
        <name>Mn(2+)</name>
        <dbReference type="ChEBI" id="CHEBI:29035"/>
        <label>2</label>
    </ligand>
</feature>
<comment type="caution">
    <text evidence="12">The sequence shown here is derived from an EMBL/GenBank/DDBJ whole genome shotgun (WGS) entry which is preliminary data.</text>
</comment>
<keyword evidence="6 10" id="KW-0378">Hydrolase</keyword>
<evidence type="ECO:0000256" key="5">
    <source>
        <dbReference type="ARBA" id="ARBA00022723"/>
    </source>
</evidence>
<organism evidence="12 13">
    <name type="scientific">Variovorax dokdonensis</name>
    <dbReference type="NCBI Taxonomy" id="344883"/>
    <lineage>
        <taxon>Bacteria</taxon>
        <taxon>Pseudomonadati</taxon>
        <taxon>Pseudomonadota</taxon>
        <taxon>Betaproteobacteria</taxon>
        <taxon>Burkholderiales</taxon>
        <taxon>Comamonadaceae</taxon>
        <taxon>Variovorax</taxon>
    </lineage>
</organism>
<evidence type="ECO:0000256" key="1">
    <source>
        <dbReference type="ARBA" id="ARBA00022475"/>
    </source>
</evidence>
<dbReference type="GO" id="GO:0016787">
    <property type="term" value="F:hydrolase activity"/>
    <property type="evidence" value="ECO:0007669"/>
    <property type="project" value="UniProtKB-KW"/>
</dbReference>
<feature type="binding site" evidence="10">
    <location>
        <position position="54"/>
    </location>
    <ligand>
        <name>Mn(2+)</name>
        <dbReference type="ChEBI" id="CHEBI:29035"/>
        <label>1</label>
    </ligand>
</feature>
<dbReference type="HAMAP" id="MF_00575">
    <property type="entry name" value="LpxH"/>
    <property type="match status" value="1"/>
</dbReference>
<feature type="binding site" evidence="10">
    <location>
        <position position="209"/>
    </location>
    <ligand>
        <name>substrate</name>
    </ligand>
</feature>
<sequence>MSISPVAELQAPPEWRMVDLISDLHLQPEHPATVEAWRGYLQTTPADAIFILGDLFEAWVGDDAAEADGFEAQCGRWLREASEKRSLYFMHGNRDFLVGERFAAQAGFTLLQDPTVLVFMGERWLLSHGDALCLDDVQYQKFRQQVRNPQWQQAVLAQPLDKRRQMAHAARAQSEAHQQSPDMVWADVDTAAAQHWLREAQASVLVHGHTHRPAEHDLGDGMKRIVLSDWDAEAAHPRAQVMCLTSAGLRRVDLR</sequence>
<keyword evidence="4 10" id="KW-0441">Lipid A biosynthesis</keyword>
<comment type="similarity">
    <text evidence="10">Belongs to the LpxH family.</text>
</comment>
<keyword evidence="3 10" id="KW-0997">Cell inner membrane</keyword>
<dbReference type="PANTHER" id="PTHR34990:SF1">
    <property type="entry name" value="UDP-2,3-DIACYLGLUCOSAMINE HYDROLASE"/>
    <property type="match status" value="1"/>
</dbReference>
<evidence type="ECO:0000256" key="2">
    <source>
        <dbReference type="ARBA" id="ARBA00022516"/>
    </source>
</evidence>
<dbReference type="EC" id="3.6.1.54" evidence="10"/>
<keyword evidence="1 10" id="KW-1003">Cell membrane</keyword>
<feature type="binding site" evidence="10">
    <location>
        <position position="209"/>
    </location>
    <ligand>
        <name>Mn(2+)</name>
        <dbReference type="ChEBI" id="CHEBI:29035"/>
        <label>2</label>
    </ligand>
</feature>
<feature type="binding site" evidence="10">
    <location>
        <position position="54"/>
    </location>
    <ligand>
        <name>Mn(2+)</name>
        <dbReference type="ChEBI" id="CHEBI:29035"/>
        <label>2</label>
    </ligand>
</feature>
<dbReference type="SUPFAM" id="SSF56300">
    <property type="entry name" value="Metallo-dependent phosphatases"/>
    <property type="match status" value="1"/>
</dbReference>
<comment type="catalytic activity">
    <reaction evidence="10">
        <text>UDP-2-N,3-O-bis[(3R)-3-hydroxytetradecanoyl]-alpha-D-glucosamine + H2O = 2-N,3-O-bis[(3R)-3-hydroxytetradecanoyl]-alpha-D-glucosaminyl 1-phosphate + UMP + 2 H(+)</text>
        <dbReference type="Rhea" id="RHEA:25213"/>
        <dbReference type="ChEBI" id="CHEBI:15377"/>
        <dbReference type="ChEBI" id="CHEBI:15378"/>
        <dbReference type="ChEBI" id="CHEBI:57865"/>
        <dbReference type="ChEBI" id="CHEBI:57957"/>
        <dbReference type="ChEBI" id="CHEBI:78847"/>
        <dbReference type="EC" id="3.6.1.54"/>
    </reaction>
</comment>
<keyword evidence="5 10" id="KW-0479">Metal-binding</keyword>
<dbReference type="Pfam" id="PF00149">
    <property type="entry name" value="Metallophos"/>
    <property type="match status" value="1"/>
</dbReference>
<evidence type="ECO:0000256" key="9">
    <source>
        <dbReference type="ARBA" id="ARBA00023211"/>
    </source>
</evidence>
<feature type="binding site" evidence="10">
    <location>
        <position position="211"/>
    </location>
    <ligand>
        <name>Mn(2+)</name>
        <dbReference type="ChEBI" id="CHEBI:29035"/>
        <label>1</label>
    </ligand>
</feature>
<evidence type="ECO:0000256" key="10">
    <source>
        <dbReference type="HAMAP-Rule" id="MF_00575"/>
    </source>
</evidence>
<keyword evidence="8 10" id="KW-0472">Membrane</keyword>
<evidence type="ECO:0000256" key="4">
    <source>
        <dbReference type="ARBA" id="ARBA00022556"/>
    </source>
</evidence>
<comment type="cofactor">
    <cofactor evidence="10">
        <name>Mn(2+)</name>
        <dbReference type="ChEBI" id="CHEBI:29035"/>
    </cofactor>
    <text evidence="10">Binds 2 Mn(2+) ions per subunit in a binuclear metal center.</text>
</comment>
<dbReference type="InterPro" id="IPR029052">
    <property type="entry name" value="Metallo-depent_PP-like"/>
</dbReference>
<dbReference type="NCBIfam" id="NF003743">
    <property type="entry name" value="PRK05340.1"/>
    <property type="match status" value="1"/>
</dbReference>
<comment type="caution">
    <text evidence="10">Lacks conserved residue(s) required for the propagation of feature annotation.</text>
</comment>
<evidence type="ECO:0000256" key="7">
    <source>
        <dbReference type="ARBA" id="ARBA00023098"/>
    </source>
</evidence>
<keyword evidence="13" id="KW-1185">Reference proteome</keyword>
<name>A0ABT7NCY2_9BURK</name>
<dbReference type="PANTHER" id="PTHR34990">
    <property type="entry name" value="UDP-2,3-DIACYLGLUCOSAMINE HYDROLASE-RELATED"/>
    <property type="match status" value="1"/>
</dbReference>
<comment type="subcellular location">
    <subcellularLocation>
        <location evidence="10">Cell inner membrane</location>
        <topology evidence="10">Peripheral membrane protein</topology>
        <orientation evidence="10">Cytoplasmic side</orientation>
    </subcellularLocation>
</comment>
<accession>A0ABT7NCY2</accession>
<evidence type="ECO:0000256" key="6">
    <source>
        <dbReference type="ARBA" id="ARBA00022801"/>
    </source>
</evidence>
<dbReference type="EMBL" id="JASZYV010000003">
    <property type="protein sequence ID" value="MDM0045814.1"/>
    <property type="molecule type" value="Genomic_DNA"/>
</dbReference>